<dbReference type="GO" id="GO:0046872">
    <property type="term" value="F:metal ion binding"/>
    <property type="evidence" value="ECO:0007669"/>
    <property type="project" value="UniProtKB-KW"/>
</dbReference>
<dbReference type="AlphaFoldDB" id="A0A0F9FGS4"/>
<comment type="caution">
    <text evidence="5">The sequence shown here is derived from an EMBL/GenBank/DDBJ whole genome shotgun (WGS) entry which is preliminary data.</text>
</comment>
<accession>A0A0F9FGS4</accession>
<evidence type="ECO:0000313" key="5">
    <source>
        <dbReference type="EMBL" id="KKL85473.1"/>
    </source>
</evidence>
<dbReference type="InterPro" id="IPR017850">
    <property type="entry name" value="Alkaline_phosphatase_core_sf"/>
</dbReference>
<dbReference type="GO" id="GO:0005737">
    <property type="term" value="C:cytoplasm"/>
    <property type="evidence" value="ECO:0007669"/>
    <property type="project" value="TreeGrafter"/>
</dbReference>
<dbReference type="Pfam" id="PF00884">
    <property type="entry name" value="Sulfatase"/>
    <property type="match status" value="1"/>
</dbReference>
<evidence type="ECO:0000256" key="2">
    <source>
        <dbReference type="ARBA" id="ARBA00022723"/>
    </source>
</evidence>
<dbReference type="PROSITE" id="PS00523">
    <property type="entry name" value="SULFATASE_1"/>
    <property type="match status" value="1"/>
</dbReference>
<gene>
    <name evidence="5" type="ORF">LCGC14_1954380</name>
</gene>
<dbReference type="InterPro" id="IPR000917">
    <property type="entry name" value="Sulfatase_N"/>
</dbReference>
<keyword evidence="3" id="KW-0378">Hydrolase</keyword>
<dbReference type="GO" id="GO:0008484">
    <property type="term" value="F:sulfuric ester hydrolase activity"/>
    <property type="evidence" value="ECO:0007669"/>
    <property type="project" value="TreeGrafter"/>
</dbReference>
<sequence>MNPPNILWICSDQQRFDTLGCYGNSFVATPNLDALAAGGVLFERAYCQNPVCTPSRASFLTGRYPHTTRARQNGQCIPADEVLVTRILAEAGYTCGLSGKLHLSACNPSACKTAERRIDDGYSEFHWSHHPNPDWPANEYCQWLAEQGAAFETTQRQDCRYVRNGMPAEHHQTTWCAQKAVDFIRARDQADGPWLFSVNMFDPHHALDPPESYLRRYLEILDEVPLPNFVPGELDNKFPWQQRRYEGDAKWHGPTYSDMAERDHRLCRAAYWAMCDLIDEQVGRMLAALDETAQRDNTLVIYMSDHGEMLGDHGIYLKGAYLYDPAIHVPLIMSFPGVVEPHRRSDALVELVDLPQTLLDSAGLEHHPGMQGRSLWPLLTGQTDLDRHRDDVYCEYYTGGAANVDKHSSFLTMVATRMHRLISAVGHGGELYDLVADPTETHNLWDSPEHLAIKAELLKRLTDRMALTADPLPAPLSPW</sequence>
<dbReference type="Gene3D" id="3.40.720.10">
    <property type="entry name" value="Alkaline Phosphatase, subunit A"/>
    <property type="match status" value="1"/>
</dbReference>
<comment type="similarity">
    <text evidence="1">Belongs to the sulfatase family.</text>
</comment>
<organism evidence="5">
    <name type="scientific">marine sediment metagenome</name>
    <dbReference type="NCBI Taxonomy" id="412755"/>
    <lineage>
        <taxon>unclassified sequences</taxon>
        <taxon>metagenomes</taxon>
        <taxon>ecological metagenomes</taxon>
    </lineage>
</organism>
<dbReference type="PANTHER" id="PTHR45953:SF1">
    <property type="entry name" value="IDURONATE 2-SULFATASE"/>
    <property type="match status" value="1"/>
</dbReference>
<dbReference type="PANTHER" id="PTHR45953">
    <property type="entry name" value="IDURONATE 2-SULFATASE"/>
    <property type="match status" value="1"/>
</dbReference>
<keyword evidence="2" id="KW-0479">Metal-binding</keyword>
<evidence type="ECO:0000259" key="4">
    <source>
        <dbReference type="Pfam" id="PF00884"/>
    </source>
</evidence>
<dbReference type="InterPro" id="IPR024607">
    <property type="entry name" value="Sulfatase_CS"/>
</dbReference>
<evidence type="ECO:0000256" key="1">
    <source>
        <dbReference type="ARBA" id="ARBA00008779"/>
    </source>
</evidence>
<protein>
    <recommendedName>
        <fullName evidence="4">Sulfatase N-terminal domain-containing protein</fullName>
    </recommendedName>
</protein>
<proteinExistence type="inferred from homology"/>
<reference evidence="5" key="1">
    <citation type="journal article" date="2015" name="Nature">
        <title>Complex archaea that bridge the gap between prokaryotes and eukaryotes.</title>
        <authorList>
            <person name="Spang A."/>
            <person name="Saw J.H."/>
            <person name="Jorgensen S.L."/>
            <person name="Zaremba-Niedzwiedzka K."/>
            <person name="Martijn J."/>
            <person name="Lind A.E."/>
            <person name="van Eijk R."/>
            <person name="Schleper C."/>
            <person name="Guy L."/>
            <person name="Ettema T.J."/>
        </authorList>
    </citation>
    <scope>NUCLEOTIDE SEQUENCE</scope>
</reference>
<evidence type="ECO:0000256" key="3">
    <source>
        <dbReference type="ARBA" id="ARBA00022801"/>
    </source>
</evidence>
<name>A0A0F9FGS4_9ZZZZ</name>
<dbReference type="SUPFAM" id="SSF53649">
    <property type="entry name" value="Alkaline phosphatase-like"/>
    <property type="match status" value="1"/>
</dbReference>
<feature type="domain" description="Sulfatase N-terminal" evidence="4">
    <location>
        <begin position="4"/>
        <end position="363"/>
    </location>
</feature>
<dbReference type="EMBL" id="LAZR01021396">
    <property type="protein sequence ID" value="KKL85473.1"/>
    <property type="molecule type" value="Genomic_DNA"/>
</dbReference>